<reference evidence="1 2" key="1">
    <citation type="journal article" date="2020" name="Sci. Rep.">
        <title>beta-carboline chemical signals induce reveromycin production through a LuxR family regulator in Streptomyces sp. SN-593.</title>
        <authorList>
            <person name="Panthee S."/>
            <person name="Kito N."/>
            <person name="Hayashi T."/>
            <person name="Shimizu T."/>
            <person name="Ishikawa J."/>
            <person name="Hamamoto H."/>
            <person name="Osada H."/>
            <person name="Takahashi S."/>
        </authorList>
    </citation>
    <scope>NUCLEOTIDE SEQUENCE [LARGE SCALE GENOMIC DNA]</scope>
    <source>
        <strain evidence="1 2">SN-593</strain>
        <plasmid evidence="1 2">pRVR2</plasmid>
    </source>
</reference>
<dbReference type="RefSeq" id="WP_202240035.1">
    <property type="nucleotide sequence ID" value="NZ_AP018367.1"/>
</dbReference>
<gene>
    <name evidence="1" type="ORF">RVR_P2106</name>
</gene>
<name>A0A7U3VUC1_9ACTN</name>
<dbReference type="Proteomes" id="UP000595703">
    <property type="component" value="Plasmid pRVR2"/>
</dbReference>
<protein>
    <submittedName>
        <fullName evidence="1">Uncharacterized protein</fullName>
    </submittedName>
</protein>
<evidence type="ECO:0000313" key="2">
    <source>
        <dbReference type="Proteomes" id="UP000595703"/>
    </source>
</evidence>
<evidence type="ECO:0000313" key="1">
    <source>
        <dbReference type="EMBL" id="BBG20789.1"/>
    </source>
</evidence>
<geneLocation type="plasmid" evidence="1 2">
    <name>pRVR2</name>
</geneLocation>
<dbReference type="KEGG" id="arev:RVR_P2106"/>
<dbReference type="AlphaFoldDB" id="A0A7U3VUC1"/>
<organism evidence="1 2">
    <name type="scientific">Actinacidiphila reveromycinica</name>
    <dbReference type="NCBI Taxonomy" id="659352"/>
    <lineage>
        <taxon>Bacteria</taxon>
        <taxon>Bacillati</taxon>
        <taxon>Actinomycetota</taxon>
        <taxon>Actinomycetes</taxon>
        <taxon>Kitasatosporales</taxon>
        <taxon>Streptomycetaceae</taxon>
        <taxon>Actinacidiphila</taxon>
    </lineage>
</organism>
<proteinExistence type="predicted"/>
<accession>A0A7U3VUC1</accession>
<keyword evidence="1" id="KW-0614">Plasmid</keyword>
<keyword evidence="2" id="KW-1185">Reference proteome</keyword>
<sequence>MVVVSPKDLREGDLVTIAGNTETVAKVTDQGAWIHVYTISKGGRPYLVRPYERVPLLRR</sequence>
<dbReference type="EMBL" id="AP018367">
    <property type="protein sequence ID" value="BBG20789.1"/>
    <property type="molecule type" value="Genomic_DNA"/>
</dbReference>